<evidence type="ECO:0000256" key="6">
    <source>
        <dbReference type="ARBA" id="ARBA00023010"/>
    </source>
</evidence>
<evidence type="ECO:0000256" key="4">
    <source>
        <dbReference type="ARBA" id="ARBA00022927"/>
    </source>
</evidence>
<evidence type="ECO:0000313" key="10">
    <source>
        <dbReference type="EMBL" id="MBU5677184.1"/>
    </source>
</evidence>
<dbReference type="InterPro" id="IPR006312">
    <property type="entry name" value="TatA/E"/>
</dbReference>
<proteinExistence type="inferred from homology"/>
<organism evidence="10 11">
    <name type="scientific">Alkaliphilus flagellatus</name>
    <dbReference type="NCBI Taxonomy" id="2841507"/>
    <lineage>
        <taxon>Bacteria</taxon>
        <taxon>Bacillati</taxon>
        <taxon>Bacillota</taxon>
        <taxon>Clostridia</taxon>
        <taxon>Peptostreptococcales</taxon>
        <taxon>Natronincolaceae</taxon>
        <taxon>Alkaliphilus</taxon>
    </lineage>
</organism>
<dbReference type="PANTHER" id="PTHR33162">
    <property type="entry name" value="SEC-INDEPENDENT PROTEIN TRANSLOCASE PROTEIN TATA, CHLOROPLASTIC"/>
    <property type="match status" value="1"/>
</dbReference>
<keyword evidence="5 9" id="KW-1133">Transmembrane helix</keyword>
<keyword evidence="7 9" id="KW-0472">Membrane</keyword>
<evidence type="ECO:0000256" key="2">
    <source>
        <dbReference type="ARBA" id="ARBA00022448"/>
    </source>
</evidence>
<keyword evidence="11" id="KW-1185">Reference proteome</keyword>
<comment type="function">
    <text evidence="8">Part of the twin-arginine translocation (Tat) system that transports large folded proteins containing a characteristic twin-arginine motif in their signal peptide across the thylakoid membrane. Involved in delta pH-dependent protein transport required for chloroplast development, especially thylakoid membrane formation. TATC and TATB mediate precursor recognition, whereas TATA facilitates translocation.</text>
</comment>
<keyword evidence="4 9" id="KW-0653">Protein transport</keyword>
<gene>
    <name evidence="9" type="primary">tatA</name>
    <name evidence="10" type="ORF">KQI88_12250</name>
</gene>
<dbReference type="PANTHER" id="PTHR33162:SF1">
    <property type="entry name" value="SEC-INDEPENDENT PROTEIN TRANSLOCASE PROTEIN TATA, CHLOROPLASTIC"/>
    <property type="match status" value="1"/>
</dbReference>
<accession>A0ABS6G3X5</accession>
<reference evidence="10 11" key="1">
    <citation type="submission" date="2021-06" db="EMBL/GenBank/DDBJ databases">
        <authorList>
            <person name="Sun Q."/>
            <person name="Li D."/>
        </authorList>
    </citation>
    <scope>NUCLEOTIDE SEQUENCE [LARGE SCALE GENOMIC DNA]</scope>
    <source>
        <strain evidence="10 11">MSJ-5</strain>
    </source>
</reference>
<keyword evidence="2 9" id="KW-0813">Transport</keyword>
<evidence type="ECO:0000256" key="7">
    <source>
        <dbReference type="ARBA" id="ARBA00023136"/>
    </source>
</evidence>
<dbReference type="NCBIfam" id="NF011430">
    <property type="entry name" value="PRK14861.1"/>
    <property type="match status" value="1"/>
</dbReference>
<keyword evidence="3 9" id="KW-0812">Transmembrane</keyword>
<evidence type="ECO:0000256" key="8">
    <source>
        <dbReference type="ARBA" id="ARBA00025340"/>
    </source>
</evidence>
<evidence type="ECO:0000313" key="11">
    <source>
        <dbReference type="Proteomes" id="UP000779508"/>
    </source>
</evidence>
<protein>
    <recommendedName>
        <fullName evidence="9">Sec-independent protein translocase protein TatA</fullName>
    </recommendedName>
</protein>
<keyword evidence="6 9" id="KW-0811">Translocation</keyword>
<evidence type="ECO:0000256" key="9">
    <source>
        <dbReference type="HAMAP-Rule" id="MF_00236"/>
    </source>
</evidence>
<comment type="subcellular location">
    <subcellularLocation>
        <location evidence="9">Cell membrane</location>
        <topology evidence="9">Single-pass membrane protein</topology>
    </subcellularLocation>
    <subcellularLocation>
        <location evidence="1">Membrane</location>
        <topology evidence="1">Single-pass membrane protein</topology>
    </subcellularLocation>
</comment>
<comment type="similarity">
    <text evidence="9">Belongs to the TatA/E family.</text>
</comment>
<evidence type="ECO:0000256" key="3">
    <source>
        <dbReference type="ARBA" id="ARBA00022692"/>
    </source>
</evidence>
<dbReference type="HAMAP" id="MF_00236">
    <property type="entry name" value="TatA_E"/>
    <property type="match status" value="1"/>
</dbReference>
<sequence>MFGKIGTGELILILAIALIVVGPGKLPELGKTLGKSISEFKKFSNEIKEEISLEDKKTK</sequence>
<dbReference type="InterPro" id="IPR003369">
    <property type="entry name" value="TatA/B/E"/>
</dbReference>
<evidence type="ECO:0000256" key="1">
    <source>
        <dbReference type="ARBA" id="ARBA00004167"/>
    </source>
</evidence>
<comment type="function">
    <text evidence="9">Part of the twin-arginine translocation (Tat) system that transports large folded proteins containing a characteristic twin-arginine motif in their signal peptide across membranes. TatA could form the protein-conducting channel of the Tat system.</text>
</comment>
<name>A0ABS6G3X5_9FIRM</name>
<comment type="caution">
    <text evidence="10">The sequence shown here is derived from an EMBL/GenBank/DDBJ whole genome shotgun (WGS) entry which is preliminary data.</text>
</comment>
<dbReference type="EMBL" id="JAHLQK010000004">
    <property type="protein sequence ID" value="MBU5677184.1"/>
    <property type="molecule type" value="Genomic_DNA"/>
</dbReference>
<keyword evidence="9" id="KW-1003">Cell membrane</keyword>
<evidence type="ECO:0000256" key="5">
    <source>
        <dbReference type="ARBA" id="ARBA00022989"/>
    </source>
</evidence>
<dbReference type="Proteomes" id="UP000779508">
    <property type="component" value="Unassembled WGS sequence"/>
</dbReference>
<dbReference type="RefSeq" id="WP_216417714.1">
    <property type="nucleotide sequence ID" value="NZ_JAHLQK010000004.1"/>
</dbReference>
<dbReference type="Pfam" id="PF02416">
    <property type="entry name" value="TatA_B_E"/>
    <property type="match status" value="1"/>
</dbReference>
<comment type="subunit">
    <text evidence="9">Forms a complex with TatC.</text>
</comment>